<dbReference type="Proteomes" id="UP000068382">
    <property type="component" value="Unassembled WGS sequence"/>
</dbReference>
<evidence type="ECO:0000259" key="2">
    <source>
        <dbReference type="Pfam" id="PF01052"/>
    </source>
</evidence>
<keyword evidence="4" id="KW-1185">Reference proteome</keyword>
<feature type="compositionally biased region" description="Basic and acidic residues" evidence="1">
    <location>
        <begin position="1"/>
        <end position="12"/>
    </location>
</feature>
<feature type="domain" description="Flagellar motor switch protein FliN-like C-terminal" evidence="2">
    <location>
        <begin position="225"/>
        <end position="292"/>
    </location>
</feature>
<dbReference type="Gene3D" id="2.30.330.10">
    <property type="entry name" value="SpoA-like"/>
    <property type="match status" value="1"/>
</dbReference>
<evidence type="ECO:0000256" key="1">
    <source>
        <dbReference type="SAM" id="MobiDB-lite"/>
    </source>
</evidence>
<reference evidence="3 4" key="1">
    <citation type="submission" date="2015-12" db="EMBL/GenBank/DDBJ databases">
        <title>Genome sequence of the marine Rhodobacteraceae strain O3.65, Candidatus Tritonibacter horizontis.</title>
        <authorList>
            <person name="Poehlein A."/>
            <person name="Giebel H.A."/>
            <person name="Voget S."/>
            <person name="Brinkhoff T."/>
        </authorList>
    </citation>
    <scope>NUCLEOTIDE SEQUENCE [LARGE SCALE GENOMIC DNA]</scope>
    <source>
        <strain evidence="3 4">O3.65</strain>
    </source>
</reference>
<evidence type="ECO:0000313" key="4">
    <source>
        <dbReference type="Proteomes" id="UP000068382"/>
    </source>
</evidence>
<dbReference type="PATRIC" id="fig|1768241.3.peg.2925"/>
<gene>
    <name evidence="3" type="ORF">TRIHO_27940</name>
</gene>
<feature type="region of interest" description="Disordered" evidence="1">
    <location>
        <begin position="1"/>
        <end position="32"/>
    </location>
</feature>
<accession>A0A132BVT3</accession>
<dbReference type="InterPro" id="IPR036429">
    <property type="entry name" value="SpoA-like_sf"/>
</dbReference>
<organism evidence="3 4">
    <name type="scientific">Tritonibacter horizontis</name>
    <dbReference type="NCBI Taxonomy" id="1768241"/>
    <lineage>
        <taxon>Bacteria</taxon>
        <taxon>Pseudomonadati</taxon>
        <taxon>Pseudomonadota</taxon>
        <taxon>Alphaproteobacteria</taxon>
        <taxon>Rhodobacterales</taxon>
        <taxon>Paracoccaceae</taxon>
        <taxon>Tritonibacter</taxon>
    </lineage>
</organism>
<protein>
    <submittedName>
        <fullName evidence="3">Surface presentation of antigens (SPOA)</fullName>
    </submittedName>
</protein>
<dbReference type="RefSeq" id="WP_068244849.1">
    <property type="nucleotide sequence ID" value="NZ_LPUY01000076.1"/>
</dbReference>
<dbReference type="AlphaFoldDB" id="A0A132BVT3"/>
<dbReference type="SUPFAM" id="SSF101801">
    <property type="entry name" value="Surface presentation of antigens (SPOA)"/>
    <property type="match status" value="1"/>
</dbReference>
<evidence type="ECO:0000313" key="3">
    <source>
        <dbReference type="EMBL" id="KUP92306.1"/>
    </source>
</evidence>
<sequence>MTDKDQTQDGKRAVGGLARKLAASKEGTSGTGGSITLKALRRSVARAAEDLCELPMAVIAARQTNRVPEDLTGLLSNKHLLVVLDCPQGRIGAATLDAATVTALIQQQTMGAVLGMSSSERTYTPTDAAMVAEFLEKLFGRVTALLKDQTDLRIFEGYRFGAQVEDVRTLVLGMEADDYRVINLNVDLDGGKMQGEMCLVLPEPSVQQFDDADKVRGPRLGSSVGSMRAELTAVLCKMRIPLRQFAALKKGELLYLDQAYLYETDLVAINGNAMAKGRLGQMKGARAVRLNEPRTAMLAIEEGVFSDSLGKGGAAPAAEDNAMGLSIAAHGLQEPGDSLGGFGGEMGNDFGGDLGSDLGGGLGNDLGGGLEGGDMPMGDFGAMGELPDLSELPQNDFGDFNPDDTASEISELAGLNSDFPNTGT</sequence>
<dbReference type="InterPro" id="IPR001543">
    <property type="entry name" value="FliN-like_C"/>
</dbReference>
<dbReference type="Pfam" id="PF01052">
    <property type="entry name" value="FliMN_C"/>
    <property type="match status" value="1"/>
</dbReference>
<comment type="caution">
    <text evidence="3">The sequence shown here is derived from an EMBL/GenBank/DDBJ whole genome shotgun (WGS) entry which is preliminary data.</text>
</comment>
<proteinExistence type="predicted"/>
<feature type="region of interest" description="Disordered" evidence="1">
    <location>
        <begin position="387"/>
        <end position="424"/>
    </location>
</feature>
<dbReference type="OrthoDB" id="7824563at2"/>
<dbReference type="EMBL" id="LPUY01000076">
    <property type="protein sequence ID" value="KUP92306.1"/>
    <property type="molecule type" value="Genomic_DNA"/>
</dbReference>
<name>A0A132BVT3_9RHOB</name>